<dbReference type="RefSeq" id="WP_185024993.1">
    <property type="nucleotide sequence ID" value="NZ_JACHMQ010000001.1"/>
</dbReference>
<evidence type="ECO:0000256" key="1">
    <source>
        <dbReference type="SAM" id="MobiDB-lite"/>
    </source>
</evidence>
<evidence type="ECO:0008006" key="5">
    <source>
        <dbReference type="Google" id="ProtNLM"/>
    </source>
</evidence>
<comment type="caution">
    <text evidence="3">The sequence shown here is derived from an EMBL/GenBank/DDBJ whole genome shotgun (WGS) entry which is preliminary data.</text>
</comment>
<keyword evidence="2" id="KW-0812">Transmembrane</keyword>
<evidence type="ECO:0000256" key="2">
    <source>
        <dbReference type="SAM" id="Phobius"/>
    </source>
</evidence>
<feature type="region of interest" description="Disordered" evidence="1">
    <location>
        <begin position="242"/>
        <end position="322"/>
    </location>
</feature>
<sequence>MTTEIALLETPSGEGRVEFALTLDQGSRAGARYRSHYGTVRPAGGGAAVECVYKVATGALGKRVLSNEVAVWGGLRMEDVRADQFGTLLGFDVDSPDAPARLVQTRRGRPLTGTSPLTSERLREPVHDLFTALRVLADNAYALGELSPGMLLWDGRRLQIADLGNAVGQPDDLRAARDVRAAAGLLFWLASGEESSFGPDGAGPADEGELRWLVRHHPDLGMVLRPVFGEEVPTAAEVLARMDGWPPSGETTERDASAGQDSPTEQDPPEDDDTRTVEIHPGAPAAQPGQNTHSAPKPPPPAPPPPVPPAMPPAMPPATGAGSHAIENYRREKQWLGQRRQGAPAPPSRGSAPPLPPGPGTVRGPAPGAGRPGAAPGVGVPSLPRDFPFRVGDDGRRRPHPLLVWPLVFVLVVLILLVVL</sequence>
<accession>A0A7X0FXD8</accession>
<feature type="compositionally biased region" description="Low complexity" evidence="1">
    <location>
        <begin position="360"/>
        <end position="381"/>
    </location>
</feature>
<proteinExistence type="predicted"/>
<reference evidence="3 4" key="1">
    <citation type="submission" date="2020-08" db="EMBL/GenBank/DDBJ databases">
        <title>Sequencing the genomes of 1000 actinobacteria strains.</title>
        <authorList>
            <person name="Klenk H.-P."/>
        </authorList>
    </citation>
    <scope>NUCLEOTIDE SEQUENCE [LARGE SCALE GENOMIC DNA]</scope>
    <source>
        <strain evidence="3 4">DSM 43675</strain>
    </source>
</reference>
<name>A0A7X0FXD8_9ACTN</name>
<protein>
    <recommendedName>
        <fullName evidence="5">Protein kinase domain-containing protein</fullName>
    </recommendedName>
</protein>
<dbReference type="EMBL" id="JACHMQ010000001">
    <property type="protein sequence ID" value="MBB6395498.1"/>
    <property type="molecule type" value="Genomic_DNA"/>
</dbReference>
<evidence type="ECO:0000313" key="4">
    <source>
        <dbReference type="Proteomes" id="UP000546324"/>
    </source>
</evidence>
<organism evidence="3 4">
    <name type="scientific">Actinomadura coerulea</name>
    <dbReference type="NCBI Taxonomy" id="46159"/>
    <lineage>
        <taxon>Bacteria</taxon>
        <taxon>Bacillati</taxon>
        <taxon>Actinomycetota</taxon>
        <taxon>Actinomycetes</taxon>
        <taxon>Streptosporangiales</taxon>
        <taxon>Thermomonosporaceae</taxon>
        <taxon>Actinomadura</taxon>
    </lineage>
</organism>
<feature type="transmembrane region" description="Helical" evidence="2">
    <location>
        <begin position="402"/>
        <end position="419"/>
    </location>
</feature>
<keyword evidence="2" id="KW-1133">Transmembrane helix</keyword>
<dbReference type="Proteomes" id="UP000546324">
    <property type="component" value="Unassembled WGS sequence"/>
</dbReference>
<evidence type="ECO:0000313" key="3">
    <source>
        <dbReference type="EMBL" id="MBB6395498.1"/>
    </source>
</evidence>
<dbReference type="AlphaFoldDB" id="A0A7X0FXD8"/>
<keyword evidence="2" id="KW-0472">Membrane</keyword>
<feature type="compositionally biased region" description="Pro residues" evidence="1">
    <location>
        <begin position="296"/>
        <end position="316"/>
    </location>
</feature>
<feature type="region of interest" description="Disordered" evidence="1">
    <location>
        <begin position="335"/>
        <end position="384"/>
    </location>
</feature>
<keyword evidence="4" id="KW-1185">Reference proteome</keyword>
<gene>
    <name evidence="3" type="ORF">BKA00_002412</name>
</gene>